<dbReference type="AlphaFoldDB" id="A0A380BFL3"/>
<gene>
    <name evidence="3" type="ORF">NCTC4822_00898</name>
</gene>
<dbReference type="InterPro" id="IPR019454">
    <property type="entry name" value="Lipoprot_YkyA-like"/>
</dbReference>
<keyword evidence="2" id="KW-0732">Signal</keyword>
<dbReference type="RefSeq" id="WP_115360329.1">
    <property type="nucleotide sequence ID" value="NZ_CP038012.1"/>
</dbReference>
<dbReference type="Gene3D" id="1.20.120.570">
    <property type="entry name" value="YkyA-like"/>
    <property type="match status" value="1"/>
</dbReference>
<evidence type="ECO:0000313" key="3">
    <source>
        <dbReference type="EMBL" id="SUJ00253.1"/>
    </source>
</evidence>
<dbReference type="InterPro" id="IPR036785">
    <property type="entry name" value="YkyA-like_sf"/>
</dbReference>
<dbReference type="EMBL" id="UGYZ01000002">
    <property type="protein sequence ID" value="SUJ00253.1"/>
    <property type="molecule type" value="Genomic_DNA"/>
</dbReference>
<dbReference type="Pfam" id="PF10368">
    <property type="entry name" value="YkyA"/>
    <property type="match status" value="1"/>
</dbReference>
<dbReference type="Proteomes" id="UP000254519">
    <property type="component" value="Unassembled WGS sequence"/>
</dbReference>
<keyword evidence="4" id="KW-1185">Reference proteome</keyword>
<organism evidence="3 4">
    <name type="scientific">Sporosarcina pasteurii</name>
    <name type="common">Bacillus pasteurii</name>
    <dbReference type="NCBI Taxonomy" id="1474"/>
    <lineage>
        <taxon>Bacteria</taxon>
        <taxon>Bacillati</taxon>
        <taxon>Bacillota</taxon>
        <taxon>Bacilli</taxon>
        <taxon>Bacillales</taxon>
        <taxon>Caryophanaceae</taxon>
        <taxon>Sporosarcina</taxon>
    </lineage>
</organism>
<feature type="coiled-coil region" evidence="1">
    <location>
        <begin position="36"/>
        <end position="120"/>
    </location>
</feature>
<protein>
    <submittedName>
        <fullName evidence="3">Cell-wall binding lipoprotein</fullName>
    </submittedName>
</protein>
<keyword evidence="1" id="KW-0175">Coiled coil</keyword>
<reference evidence="3 4" key="1">
    <citation type="submission" date="2018-06" db="EMBL/GenBank/DDBJ databases">
        <authorList>
            <consortium name="Pathogen Informatics"/>
            <person name="Doyle S."/>
        </authorList>
    </citation>
    <scope>NUCLEOTIDE SEQUENCE [LARGE SCALE GENOMIC DNA]</scope>
    <source>
        <strain evidence="4">ATCC 11859 / DSM 33 / NCIB 8841 / NCTC 4822</strain>
    </source>
</reference>
<dbReference type="OrthoDB" id="2963760at2"/>
<accession>A0A380BFL3</accession>
<evidence type="ECO:0000313" key="4">
    <source>
        <dbReference type="Proteomes" id="UP000254519"/>
    </source>
</evidence>
<proteinExistence type="predicted"/>
<dbReference type="PROSITE" id="PS51257">
    <property type="entry name" value="PROKAR_LIPOPROTEIN"/>
    <property type="match status" value="1"/>
</dbReference>
<evidence type="ECO:0000256" key="1">
    <source>
        <dbReference type="SAM" id="Coils"/>
    </source>
</evidence>
<keyword evidence="3" id="KW-0449">Lipoprotein</keyword>
<name>A0A380BFL3_SPOPA</name>
<feature type="chain" id="PRO_5016755461" evidence="2">
    <location>
        <begin position="23"/>
        <end position="215"/>
    </location>
</feature>
<feature type="signal peptide" evidence="2">
    <location>
        <begin position="1"/>
        <end position="22"/>
    </location>
</feature>
<evidence type="ECO:0000256" key="2">
    <source>
        <dbReference type="SAM" id="SignalP"/>
    </source>
</evidence>
<sequence>MKKYMLMLVLSCVIILSGCTFGSTIEEDLSKVLSEMHEAEKTYRDGQKDLTEIEQTEQNLFNKTMELSQEEHEQLKDNIADMKELLEKRTIHIEEETKSMENAKKLVSDIEKIEKEAEGDTKAEVVKLKNAINDRYQTHTIFVNQYEELTKLQGELYEMLLVEDIDLTKLEKQVEELNAQNDEVTTAIKEFNEATNSLNEIKDETFDYFKKNNSK</sequence>
<dbReference type="SUPFAM" id="SSF140423">
    <property type="entry name" value="MW0975(SA0943)-like"/>
    <property type="match status" value="1"/>
</dbReference>
<feature type="coiled-coil region" evidence="1">
    <location>
        <begin position="160"/>
        <end position="204"/>
    </location>
</feature>